<dbReference type="GO" id="GO:0046872">
    <property type="term" value="F:metal ion binding"/>
    <property type="evidence" value="ECO:0007669"/>
    <property type="project" value="UniProtKB-KW"/>
</dbReference>
<protein>
    <recommendedName>
        <fullName evidence="10">Origin recognition complex subunit 1</fullName>
    </recommendedName>
</protein>
<comment type="function">
    <text evidence="10">Component of the origin recognition complex (ORC) that binds origins of replication. DNA-binding is ATP-dependent, however specific DNA sequences that define origins of replication have not been identified so far. ORC is required to assemble the pre-replication complex necessary to initiate DNA replication.</text>
</comment>
<reference evidence="13" key="1">
    <citation type="submission" date="2020-11" db="EMBL/GenBank/DDBJ databases">
        <title>Kefir isolates.</title>
        <authorList>
            <person name="Marcisauskas S."/>
            <person name="Kim Y."/>
            <person name="Blasche S."/>
        </authorList>
    </citation>
    <scope>NUCLEOTIDE SEQUENCE</scope>
    <source>
        <strain evidence="13">Olga-1</strain>
    </source>
</reference>
<dbReference type="InterPro" id="IPR027417">
    <property type="entry name" value="P-loop_NTPase"/>
</dbReference>
<evidence type="ECO:0000259" key="12">
    <source>
        <dbReference type="PROSITE" id="PS51038"/>
    </source>
</evidence>
<keyword evidence="6 10" id="KW-0067">ATP-binding</keyword>
<organism evidence="13 14">
    <name type="scientific">Pichia californica</name>
    <dbReference type="NCBI Taxonomy" id="460514"/>
    <lineage>
        <taxon>Eukaryota</taxon>
        <taxon>Fungi</taxon>
        <taxon>Dikarya</taxon>
        <taxon>Ascomycota</taxon>
        <taxon>Saccharomycotina</taxon>
        <taxon>Pichiomycetes</taxon>
        <taxon>Pichiales</taxon>
        <taxon>Pichiaceae</taxon>
        <taxon>Pichia</taxon>
    </lineage>
</organism>
<evidence type="ECO:0000313" key="14">
    <source>
        <dbReference type="Proteomes" id="UP000697127"/>
    </source>
</evidence>
<comment type="subcellular location">
    <subcellularLocation>
        <location evidence="1 10">Nucleus</location>
    </subcellularLocation>
</comment>
<evidence type="ECO:0000313" key="13">
    <source>
        <dbReference type="EMBL" id="KAG0690845.1"/>
    </source>
</evidence>
<dbReference type="AlphaFoldDB" id="A0A9P7BHR6"/>
<proteinExistence type="inferred from homology"/>
<dbReference type="Proteomes" id="UP000697127">
    <property type="component" value="Unassembled WGS sequence"/>
</dbReference>
<dbReference type="InterPro" id="IPR041083">
    <property type="entry name" value="AAA_lid_10"/>
</dbReference>
<gene>
    <name evidence="13" type="primary">ORC1</name>
    <name evidence="13" type="ORF">C6P40_001105</name>
</gene>
<dbReference type="SMART" id="SM00382">
    <property type="entry name" value="AAA"/>
    <property type="match status" value="1"/>
</dbReference>
<dbReference type="Pfam" id="PF21312">
    <property type="entry name" value="WHD_ORC1"/>
    <property type="match status" value="1"/>
</dbReference>
<dbReference type="Gene3D" id="1.10.8.60">
    <property type="match status" value="1"/>
</dbReference>
<evidence type="ECO:0000256" key="4">
    <source>
        <dbReference type="ARBA" id="ARBA00022723"/>
    </source>
</evidence>
<evidence type="ECO:0000256" key="11">
    <source>
        <dbReference type="SAM" id="MobiDB-lite"/>
    </source>
</evidence>
<keyword evidence="4" id="KW-0479">Metal-binding</keyword>
<dbReference type="GO" id="GO:0006270">
    <property type="term" value="P:DNA replication initiation"/>
    <property type="evidence" value="ECO:0007669"/>
    <property type="project" value="TreeGrafter"/>
</dbReference>
<keyword evidence="8 10" id="KW-0238">DNA-binding</keyword>
<dbReference type="PROSITE" id="PS51038">
    <property type="entry name" value="BAH"/>
    <property type="match status" value="1"/>
</dbReference>
<dbReference type="GO" id="GO:0016887">
    <property type="term" value="F:ATP hydrolysis activity"/>
    <property type="evidence" value="ECO:0007669"/>
    <property type="project" value="InterPro"/>
</dbReference>
<evidence type="ECO:0000256" key="9">
    <source>
        <dbReference type="ARBA" id="ARBA00023242"/>
    </source>
</evidence>
<dbReference type="InterPro" id="IPR050311">
    <property type="entry name" value="ORC1/CDC6"/>
</dbReference>
<dbReference type="Pfam" id="PF00004">
    <property type="entry name" value="AAA"/>
    <property type="match status" value="1"/>
</dbReference>
<comment type="caution">
    <text evidence="13">The sequence shown here is derived from an EMBL/GenBank/DDBJ whole genome shotgun (WGS) entry which is preliminary data.</text>
</comment>
<dbReference type="SUPFAM" id="SSF52540">
    <property type="entry name" value="P-loop containing nucleoside triphosphate hydrolases"/>
    <property type="match status" value="1"/>
</dbReference>
<dbReference type="GO" id="GO:0005664">
    <property type="term" value="C:nuclear origin of replication recognition complex"/>
    <property type="evidence" value="ECO:0007669"/>
    <property type="project" value="TreeGrafter"/>
</dbReference>
<dbReference type="GO" id="GO:0033314">
    <property type="term" value="P:mitotic DNA replication checkpoint signaling"/>
    <property type="evidence" value="ECO:0007669"/>
    <property type="project" value="TreeGrafter"/>
</dbReference>
<keyword evidence="7" id="KW-0460">Magnesium</keyword>
<dbReference type="InterPro" id="IPR003959">
    <property type="entry name" value="ATPase_AAA_core"/>
</dbReference>
<feature type="compositionally biased region" description="Acidic residues" evidence="11">
    <location>
        <begin position="264"/>
        <end position="280"/>
    </location>
</feature>
<dbReference type="GO" id="GO:0003688">
    <property type="term" value="F:DNA replication origin binding"/>
    <property type="evidence" value="ECO:0007669"/>
    <property type="project" value="TreeGrafter"/>
</dbReference>
<evidence type="ECO:0000256" key="10">
    <source>
        <dbReference type="RuleBase" id="RU365058"/>
    </source>
</evidence>
<keyword evidence="14" id="KW-1185">Reference proteome</keyword>
<sequence>MAKSQKDIKGWEIILSDKEYSRHARQSSVAKTSGILLRRIEDNLELKEGDCISFNLNRKSDYKVIGYGFVKDILFGTDQYLAVRILWFVEYHAKLDEILPPLTNGLKYTDFDVFLSPFLDSIMLEQICSKIEIISQDQFVEMEGNQTHLLPDLGNQFICRRFTNDSSTYFTDIIDWTTMLEIFKENKDEFYETLKMLVLKPKSDKRQQSVKLEGTKPISIYDLSIEETPDIIKIPTTYNKKKKSVSRIIDDEEQEEPPRKNDQEKEEESHDTEDDDNDEDDLADFIVHDSEDEYDDVLNVYDSEDDTYKPTKKRKCQGKNTSSGRQKRMRRGKYKSKPAVSLPLIDNTFGLLNDEEYSTENMLIKAKKVLGTGTELKALPCREEEFYQLYHRLEDSISSQHGCCIYVSGTPGVGKTATIREVIKQLSAQMTIQSNGIKMFNYVEINGLKLIKPQSAYEVLWKKISGESTSTSNALNFLQQHFETVEGEEEVIDEYSNKLPLVVLLDELDQIVTRNQAVMYNFFNWPTYQNSRLIVIAVANTMDLPERLLTNKISSRLGLSRIQFTSYSYEQLSEIIKHRLEQLSKQNDKLLIAKDAIEFASRKVASVSGDARRSLMICIRAVEIAEAEFMSKSNEEKKQLNGKYTVTIMHIMKAVNETSSSPVTGYLNSLSFLSKLVLASIMLRKKRSGIAEIQVGEVYDELSNQIQILLFSELKNKLKSEDLELLDIVFGEGNIHMSGSVINASLFTLKDFEESGILMMQPLKMERNRLIRLNIRIQCLKR</sequence>
<dbReference type="EMBL" id="PUHW01000016">
    <property type="protein sequence ID" value="KAG0690845.1"/>
    <property type="molecule type" value="Genomic_DNA"/>
</dbReference>
<dbReference type="PANTHER" id="PTHR10763:SF23">
    <property type="entry name" value="ORIGIN RECOGNITION COMPLEX SUBUNIT 1"/>
    <property type="match status" value="1"/>
</dbReference>
<keyword evidence="5 10" id="KW-0547">Nucleotide-binding</keyword>
<comment type="similarity">
    <text evidence="2 10">Belongs to the ORC1 family.</text>
</comment>
<evidence type="ECO:0000256" key="5">
    <source>
        <dbReference type="ARBA" id="ARBA00022741"/>
    </source>
</evidence>
<feature type="region of interest" description="Disordered" evidence="11">
    <location>
        <begin position="301"/>
        <end position="337"/>
    </location>
</feature>
<dbReference type="SUPFAM" id="SSF82061">
    <property type="entry name" value="BAH domain"/>
    <property type="match status" value="1"/>
</dbReference>
<dbReference type="GO" id="GO:0005524">
    <property type="term" value="F:ATP binding"/>
    <property type="evidence" value="ECO:0007669"/>
    <property type="project" value="UniProtKB-KW"/>
</dbReference>
<dbReference type="Gene3D" id="3.40.50.300">
    <property type="entry name" value="P-loop containing nucleotide triphosphate hydrolases"/>
    <property type="match status" value="1"/>
</dbReference>
<comment type="subunit">
    <text evidence="10">ORC is composed of six subunits.</text>
</comment>
<name>A0A9P7BHR6_9ASCO</name>
<feature type="region of interest" description="Disordered" evidence="11">
    <location>
        <begin position="243"/>
        <end position="280"/>
    </location>
</feature>
<accession>A0A9P7BHR6</accession>
<dbReference type="FunFam" id="3.40.50.300:FF:000199">
    <property type="entry name" value="Origin recognition complex subunit 1"/>
    <property type="match status" value="1"/>
</dbReference>
<evidence type="ECO:0000256" key="1">
    <source>
        <dbReference type="ARBA" id="ARBA00004123"/>
    </source>
</evidence>
<dbReference type="InterPro" id="IPR003593">
    <property type="entry name" value="AAA+_ATPase"/>
</dbReference>
<evidence type="ECO:0000256" key="7">
    <source>
        <dbReference type="ARBA" id="ARBA00022842"/>
    </source>
</evidence>
<dbReference type="InterPro" id="IPR048867">
    <property type="entry name" value="WHD_ORC1"/>
</dbReference>
<feature type="compositionally biased region" description="Basic residues" evidence="11">
    <location>
        <begin position="325"/>
        <end position="336"/>
    </location>
</feature>
<dbReference type="InterPro" id="IPR043151">
    <property type="entry name" value="BAH_sf"/>
</dbReference>
<dbReference type="PANTHER" id="PTHR10763">
    <property type="entry name" value="CELL DIVISION CONTROL PROTEIN 6-RELATED"/>
    <property type="match status" value="1"/>
</dbReference>
<evidence type="ECO:0000256" key="8">
    <source>
        <dbReference type="ARBA" id="ARBA00023125"/>
    </source>
</evidence>
<keyword evidence="3 10" id="KW-0235">DNA replication</keyword>
<evidence type="ECO:0000256" key="2">
    <source>
        <dbReference type="ARBA" id="ARBA00008398"/>
    </source>
</evidence>
<keyword evidence="9 10" id="KW-0539">Nucleus</keyword>
<dbReference type="InterPro" id="IPR001025">
    <property type="entry name" value="BAH_dom"/>
</dbReference>
<dbReference type="GO" id="GO:0003682">
    <property type="term" value="F:chromatin binding"/>
    <property type="evidence" value="ECO:0007669"/>
    <property type="project" value="InterPro"/>
</dbReference>
<feature type="domain" description="BAH" evidence="12">
    <location>
        <begin position="44"/>
        <end position="174"/>
    </location>
</feature>
<evidence type="ECO:0000256" key="6">
    <source>
        <dbReference type="ARBA" id="ARBA00022840"/>
    </source>
</evidence>
<dbReference type="Gene3D" id="2.30.30.490">
    <property type="match status" value="1"/>
</dbReference>
<dbReference type="Pfam" id="PF17872">
    <property type="entry name" value="AAA_lid_10"/>
    <property type="match status" value="1"/>
</dbReference>
<evidence type="ECO:0000256" key="3">
    <source>
        <dbReference type="ARBA" id="ARBA00022705"/>
    </source>
</evidence>
<dbReference type="OrthoDB" id="1926878at2759"/>